<sequence>MSAENEAIIAARVLEHDIRNQLGNIYLAVEGIKAEFTENDNEDFISYTDIIINCCKQVENIIKRAKPI</sequence>
<gene>
    <name evidence="1" type="ORF">GO621_01115</name>
</gene>
<comment type="caution">
    <text evidence="1">The sequence shown here is derived from an EMBL/GenBank/DDBJ whole genome shotgun (WGS) entry which is preliminary data.</text>
</comment>
<dbReference type="Proteomes" id="UP000462014">
    <property type="component" value="Unassembled WGS sequence"/>
</dbReference>
<dbReference type="GO" id="GO:0000155">
    <property type="term" value="F:phosphorelay sensor kinase activity"/>
    <property type="evidence" value="ECO:0007669"/>
    <property type="project" value="InterPro"/>
</dbReference>
<keyword evidence="2" id="KW-1185">Reference proteome</keyword>
<dbReference type="Gene3D" id="1.10.287.130">
    <property type="match status" value="1"/>
</dbReference>
<evidence type="ECO:0000313" key="1">
    <source>
        <dbReference type="EMBL" id="MVN20133.1"/>
    </source>
</evidence>
<dbReference type="RefSeq" id="WP_157563191.1">
    <property type="nucleotide sequence ID" value="NZ_WPIK01000001.1"/>
</dbReference>
<evidence type="ECO:0000313" key="2">
    <source>
        <dbReference type="Proteomes" id="UP000462014"/>
    </source>
</evidence>
<accession>A0A7K1SS59</accession>
<organism evidence="1 2">
    <name type="scientific">Mucilaginibacter arboris</name>
    <dbReference type="NCBI Taxonomy" id="2682090"/>
    <lineage>
        <taxon>Bacteria</taxon>
        <taxon>Pseudomonadati</taxon>
        <taxon>Bacteroidota</taxon>
        <taxon>Sphingobacteriia</taxon>
        <taxon>Sphingobacteriales</taxon>
        <taxon>Sphingobacteriaceae</taxon>
        <taxon>Mucilaginibacter</taxon>
    </lineage>
</organism>
<evidence type="ECO:0008006" key="3">
    <source>
        <dbReference type="Google" id="ProtNLM"/>
    </source>
</evidence>
<dbReference type="AlphaFoldDB" id="A0A7K1SS59"/>
<dbReference type="InterPro" id="IPR036097">
    <property type="entry name" value="HisK_dim/P_sf"/>
</dbReference>
<reference evidence="1 2" key="1">
    <citation type="submission" date="2019-12" db="EMBL/GenBank/DDBJ databases">
        <title>Mucilaginibacter sp. HMF7410 genome sequencing and assembly.</title>
        <authorList>
            <person name="Kang H."/>
            <person name="Cha I."/>
            <person name="Kim H."/>
            <person name="Joh K."/>
        </authorList>
    </citation>
    <scope>NUCLEOTIDE SEQUENCE [LARGE SCALE GENOMIC DNA]</scope>
    <source>
        <strain evidence="1 2">HMF7410</strain>
    </source>
</reference>
<name>A0A7K1SS59_9SPHI</name>
<dbReference type="SUPFAM" id="SSF47384">
    <property type="entry name" value="Homodimeric domain of signal transducing histidine kinase"/>
    <property type="match status" value="1"/>
</dbReference>
<proteinExistence type="predicted"/>
<protein>
    <recommendedName>
        <fullName evidence="3">Signal transduction histidine kinase dimerisation/phosphoacceptor domain-containing protein</fullName>
    </recommendedName>
</protein>
<dbReference type="EMBL" id="WPIK01000001">
    <property type="protein sequence ID" value="MVN20133.1"/>
    <property type="molecule type" value="Genomic_DNA"/>
</dbReference>